<dbReference type="Gene3D" id="3.40.50.300">
    <property type="entry name" value="P-loop containing nucleotide triphosphate hydrolases"/>
    <property type="match status" value="1"/>
</dbReference>
<dbReference type="InterPro" id="IPR052267">
    <property type="entry name" value="N-DRC_Component"/>
</dbReference>
<feature type="region of interest" description="Disordered" evidence="2">
    <location>
        <begin position="150"/>
        <end position="185"/>
    </location>
</feature>
<dbReference type="SUPFAM" id="SSF52540">
    <property type="entry name" value="P-loop containing nucleoside triphosphate hydrolases"/>
    <property type="match status" value="1"/>
</dbReference>
<proteinExistence type="predicted"/>
<dbReference type="InterPro" id="IPR027417">
    <property type="entry name" value="P-loop_NTPase"/>
</dbReference>
<evidence type="ECO:0000313" key="4">
    <source>
        <dbReference type="Proteomes" id="UP000292052"/>
    </source>
</evidence>
<name>A0A482W8T4_ASBVE</name>
<evidence type="ECO:0000313" key="3">
    <source>
        <dbReference type="EMBL" id="RZC41159.1"/>
    </source>
</evidence>
<feature type="compositionally biased region" description="Basic residues" evidence="2">
    <location>
        <begin position="151"/>
        <end position="176"/>
    </location>
</feature>
<keyword evidence="4" id="KW-1185">Reference proteome</keyword>
<keyword evidence="1" id="KW-0175">Coiled coil</keyword>
<sequence length="315" mass="37869">MYEPSWKSKEEFEKLERNLQKRRDMRDERIKEYIEANLNERTRLEAALKKKEKEKLKKELERKRKKRLKPWEFELEYEPTTTKDPFSKAFDEYQEIFHDRKDEDNPSEKHYMDIIHEEKCYEMQLEIRKQVDELMRLELEMLEDALAQDRAKRKGKKYKKKKKKKKKHKKKKKKGKKDPTGHRSVEDLFQELVDNGIIHPYNKQYLNEYKGDFSYNNWEYRSREFDPPSTLGDVRQVVKINCIAPLSTESMIKPKSVLLIGPRQSGKHLLANAVFTESQSILFDLSPEVLAGKYPGNKACLTCQNFYIRLRSFYV</sequence>
<reference evidence="3 4" key="1">
    <citation type="submission" date="2017-03" db="EMBL/GenBank/DDBJ databases">
        <title>Genome of the blue death feigning beetle - Asbolus verrucosus.</title>
        <authorList>
            <person name="Rider S.D."/>
        </authorList>
    </citation>
    <scope>NUCLEOTIDE SEQUENCE [LARGE SCALE GENOMIC DNA]</scope>
    <source>
        <strain evidence="3">Butters</strain>
        <tissue evidence="3">Head and leg muscle</tissue>
    </source>
</reference>
<dbReference type="EMBL" id="QDEB01019585">
    <property type="protein sequence ID" value="RZC41159.1"/>
    <property type="molecule type" value="Genomic_DNA"/>
</dbReference>
<evidence type="ECO:0000256" key="2">
    <source>
        <dbReference type="SAM" id="MobiDB-lite"/>
    </source>
</evidence>
<dbReference type="STRING" id="1661398.A0A482W8T4"/>
<dbReference type="OrthoDB" id="6616786at2759"/>
<dbReference type="AlphaFoldDB" id="A0A482W8T4"/>
<dbReference type="PANTHER" id="PTHR14690:SF9">
    <property type="entry name" value="GH08353P"/>
    <property type="match status" value="1"/>
</dbReference>
<evidence type="ECO:0000256" key="1">
    <source>
        <dbReference type="SAM" id="Coils"/>
    </source>
</evidence>
<comment type="caution">
    <text evidence="3">The sequence shown here is derived from an EMBL/GenBank/DDBJ whole genome shotgun (WGS) entry which is preliminary data.</text>
</comment>
<dbReference type="PANTHER" id="PTHR14690">
    <property type="entry name" value="IQ MOTIF CONTAINING WITH AAA DOMAIN 1"/>
    <property type="match status" value="1"/>
</dbReference>
<protein>
    <submittedName>
        <fullName evidence="3">IQ and AAA domain-containing protein 1-like</fullName>
    </submittedName>
</protein>
<feature type="coiled-coil region" evidence="1">
    <location>
        <begin position="34"/>
        <end position="69"/>
    </location>
</feature>
<gene>
    <name evidence="3" type="ORF">BDFB_011659</name>
</gene>
<accession>A0A482W8T4</accession>
<organism evidence="3 4">
    <name type="scientific">Asbolus verrucosus</name>
    <name type="common">Desert ironclad beetle</name>
    <dbReference type="NCBI Taxonomy" id="1661398"/>
    <lineage>
        <taxon>Eukaryota</taxon>
        <taxon>Metazoa</taxon>
        <taxon>Ecdysozoa</taxon>
        <taxon>Arthropoda</taxon>
        <taxon>Hexapoda</taxon>
        <taxon>Insecta</taxon>
        <taxon>Pterygota</taxon>
        <taxon>Neoptera</taxon>
        <taxon>Endopterygota</taxon>
        <taxon>Coleoptera</taxon>
        <taxon>Polyphaga</taxon>
        <taxon>Cucujiformia</taxon>
        <taxon>Tenebrionidae</taxon>
        <taxon>Pimeliinae</taxon>
        <taxon>Asbolus</taxon>
    </lineage>
</organism>
<dbReference type="Proteomes" id="UP000292052">
    <property type="component" value="Unassembled WGS sequence"/>
</dbReference>